<feature type="compositionally biased region" description="Basic residues" evidence="8">
    <location>
        <begin position="260"/>
        <end position="272"/>
    </location>
</feature>
<evidence type="ECO:0000256" key="3">
    <source>
        <dbReference type="ARBA" id="ARBA00022786"/>
    </source>
</evidence>
<comment type="similarity">
    <text evidence="6 7">Belongs to the peptidase C12 family.</text>
</comment>
<dbReference type="PROSITE" id="PS52049">
    <property type="entry name" value="ULD"/>
    <property type="match status" value="1"/>
</dbReference>
<keyword evidence="11" id="KW-1185">Reference proteome</keyword>
<dbReference type="CDD" id="cd09617">
    <property type="entry name" value="Peptidase_C12_UCH37_BAP1"/>
    <property type="match status" value="1"/>
</dbReference>
<evidence type="ECO:0000256" key="5">
    <source>
        <dbReference type="ARBA" id="ARBA00022807"/>
    </source>
</evidence>
<keyword evidence="4 6" id="KW-0378">Hydrolase</keyword>
<protein>
    <recommendedName>
        <fullName evidence="7">Ubiquitin carboxyl-terminal hydrolase</fullName>
        <ecNumber evidence="7">3.4.19.12</ecNumber>
    </recommendedName>
</protein>
<comment type="caution">
    <text evidence="10">The sequence shown here is derived from an EMBL/GenBank/DDBJ whole genome shotgun (WGS) entry which is preliminary data.</text>
</comment>
<feature type="active site" description="Proton donor" evidence="6">
    <location>
        <position position="285"/>
    </location>
</feature>
<evidence type="ECO:0000256" key="2">
    <source>
        <dbReference type="ARBA" id="ARBA00022670"/>
    </source>
</evidence>
<dbReference type="OrthoDB" id="1924260at2759"/>
<comment type="catalytic activity">
    <reaction evidence="1 6 7">
        <text>Thiol-dependent hydrolysis of ester, thioester, amide, peptide and isopeptide bonds formed by the C-terminal Gly of ubiquitin (a 76-residue protein attached to proteins as an intracellular targeting signal).</text>
        <dbReference type="EC" id="3.4.19.12"/>
    </reaction>
</comment>
<feature type="region of interest" description="Disordered" evidence="8">
    <location>
        <begin position="253"/>
        <end position="272"/>
    </location>
</feature>
<dbReference type="PRINTS" id="PR00707">
    <property type="entry name" value="UBCTHYDRLASE"/>
</dbReference>
<dbReference type="GO" id="GO:0005737">
    <property type="term" value="C:cytoplasm"/>
    <property type="evidence" value="ECO:0007669"/>
    <property type="project" value="TreeGrafter"/>
</dbReference>
<dbReference type="GeneID" id="70290544"/>
<name>A0A9P7ZDK6_9HYPO</name>
<dbReference type="InterPro" id="IPR038765">
    <property type="entry name" value="Papain-like_cys_pep_sf"/>
</dbReference>
<dbReference type="SUPFAM" id="SSF54001">
    <property type="entry name" value="Cysteine proteinases"/>
    <property type="match status" value="1"/>
</dbReference>
<dbReference type="InterPro" id="IPR036959">
    <property type="entry name" value="Peptidase_C12_UCH_sf"/>
</dbReference>
<keyword evidence="5 6" id="KW-0788">Thiol protease</keyword>
<dbReference type="PANTHER" id="PTHR10589">
    <property type="entry name" value="UBIQUITIN CARBOXYL-TERMINAL HYDROLASE"/>
    <property type="match status" value="1"/>
</dbReference>
<dbReference type="AlphaFoldDB" id="A0A9P7ZDK6"/>
<evidence type="ECO:0000313" key="11">
    <source>
        <dbReference type="Proteomes" id="UP000887229"/>
    </source>
</evidence>
<dbReference type="GO" id="GO:0016579">
    <property type="term" value="P:protein deubiquitination"/>
    <property type="evidence" value="ECO:0007669"/>
    <property type="project" value="TreeGrafter"/>
</dbReference>
<feature type="region of interest" description="Disordered" evidence="8">
    <location>
        <begin position="1"/>
        <end position="84"/>
    </location>
</feature>
<evidence type="ECO:0000256" key="1">
    <source>
        <dbReference type="ARBA" id="ARBA00000707"/>
    </source>
</evidence>
<feature type="site" description="Important for enzyme activity" evidence="6">
    <location>
        <position position="300"/>
    </location>
</feature>
<dbReference type="PANTHER" id="PTHR10589:SF29">
    <property type="entry name" value="UBIQUITIN CARBOXYL-TERMINAL HYDROLASE"/>
    <property type="match status" value="1"/>
</dbReference>
<reference evidence="10" key="1">
    <citation type="journal article" date="2021" name="IMA Fungus">
        <title>Genomic characterization of three marine fungi, including Emericellopsis atlantica sp. nov. with signatures of a generalist lifestyle and marine biomass degradation.</title>
        <authorList>
            <person name="Hagestad O.C."/>
            <person name="Hou L."/>
            <person name="Andersen J.H."/>
            <person name="Hansen E.H."/>
            <person name="Altermark B."/>
            <person name="Li C."/>
            <person name="Kuhnert E."/>
            <person name="Cox R.J."/>
            <person name="Crous P.W."/>
            <person name="Spatafora J.W."/>
            <person name="Lail K."/>
            <person name="Amirebrahimi M."/>
            <person name="Lipzen A."/>
            <person name="Pangilinan J."/>
            <person name="Andreopoulos W."/>
            <person name="Hayes R.D."/>
            <person name="Ng V."/>
            <person name="Grigoriev I.V."/>
            <person name="Jackson S.A."/>
            <person name="Sutton T.D.S."/>
            <person name="Dobson A.D.W."/>
            <person name="Rama T."/>
        </authorList>
    </citation>
    <scope>NUCLEOTIDE SEQUENCE</scope>
    <source>
        <strain evidence="10">TS7</strain>
    </source>
</reference>
<evidence type="ECO:0000256" key="8">
    <source>
        <dbReference type="SAM" id="MobiDB-lite"/>
    </source>
</evidence>
<evidence type="ECO:0000313" key="10">
    <source>
        <dbReference type="EMBL" id="KAG9250178.1"/>
    </source>
</evidence>
<dbReference type="EC" id="3.4.19.12" evidence="7"/>
<dbReference type="EMBL" id="MU251282">
    <property type="protein sequence ID" value="KAG9250178.1"/>
    <property type="molecule type" value="Genomic_DNA"/>
</dbReference>
<accession>A0A9P7ZDK6</accession>
<feature type="active site" description="Nucleophile" evidence="6">
    <location>
        <position position="187"/>
    </location>
</feature>
<keyword evidence="3 6" id="KW-0833">Ubl conjugation pathway</keyword>
<feature type="compositionally biased region" description="Basic and acidic residues" evidence="8">
    <location>
        <begin position="62"/>
        <end position="77"/>
    </location>
</feature>
<dbReference type="Proteomes" id="UP000887229">
    <property type="component" value="Unassembled WGS sequence"/>
</dbReference>
<keyword evidence="2 6" id="KW-0645">Protease</keyword>
<evidence type="ECO:0000256" key="7">
    <source>
        <dbReference type="RuleBase" id="RU361215"/>
    </source>
</evidence>
<feature type="domain" description="UCH catalytic" evidence="9">
    <location>
        <begin position="107"/>
        <end position="346"/>
    </location>
</feature>
<proteinExistence type="inferred from homology"/>
<feature type="site" description="Transition state stabilizer" evidence="6">
    <location>
        <position position="181"/>
    </location>
</feature>
<evidence type="ECO:0000256" key="6">
    <source>
        <dbReference type="PROSITE-ProRule" id="PRU01393"/>
    </source>
</evidence>
<dbReference type="InterPro" id="IPR001578">
    <property type="entry name" value="Peptidase_C12_UCH"/>
</dbReference>
<dbReference type="FunFam" id="3.40.532.10:FF:000010">
    <property type="entry name" value="Ubiquitin carboxyl-terminal hydrolase"/>
    <property type="match status" value="1"/>
</dbReference>
<dbReference type="Gene3D" id="3.40.532.10">
    <property type="entry name" value="Peptidase C12, ubiquitin carboxyl-terminal hydrolase"/>
    <property type="match status" value="1"/>
</dbReference>
<dbReference type="GO" id="GO:0004843">
    <property type="term" value="F:cysteine-type deubiquitinase activity"/>
    <property type="evidence" value="ECO:0007669"/>
    <property type="project" value="UniProtKB-UniRule"/>
</dbReference>
<evidence type="ECO:0000259" key="9">
    <source>
        <dbReference type="PROSITE" id="PS52048"/>
    </source>
</evidence>
<dbReference type="RefSeq" id="XP_046114102.1">
    <property type="nucleotide sequence ID" value="XM_046259641.1"/>
</dbReference>
<dbReference type="PROSITE" id="PS52048">
    <property type="entry name" value="UCH_DOMAIN"/>
    <property type="match status" value="1"/>
</dbReference>
<sequence>MALSLTGEKSPTPPLPESQSPEKPDGPASLVDQTPTRRSTRRIKPTRLSPTVTKPAPPEPTHTTRETRRNPKRKAAEPSKTLPRLPDNLLVEALRPLKPAEIEEWEGWVELESEPAFFNIILRDLGVKNVKVQEVYSLDQALMDMMPKPVFGLVFLFQYHPMLDEREEQEDSEESPWFANQTIHNACATVALLNIVMNAPDVDLGPQLESFRESTRELSTALRGHRLSSNKFIRSTHNSFSRRMDHLNADLSLENESRASKTKKSRTKAAPKKRKLKNLDDYAFHFVAYVPWQGHVWELDGLQTKPRKLGPVDSDDWTTVARPEIEARMLQYEDSQLQFSLQALCQNPLTLYGARVAEGLASLQAIETTARSRHATWQPLSTLVSEEELPSFLADLRLDADTVERASVPQTIHNRLEKVATDDEAQLLYEEIVKETKATVGEYRAELLSMAEDEQRVKGRRKNYGPTLHRWVTKLAEKGVLEGMVSS</sequence>
<evidence type="ECO:0000256" key="4">
    <source>
        <dbReference type="ARBA" id="ARBA00022801"/>
    </source>
</evidence>
<gene>
    <name evidence="10" type="ORF">F5Z01DRAFT_425705</name>
</gene>
<dbReference type="Pfam" id="PF01088">
    <property type="entry name" value="Peptidase_C12"/>
    <property type="match status" value="1"/>
</dbReference>
<organism evidence="10 11">
    <name type="scientific">Emericellopsis atlantica</name>
    <dbReference type="NCBI Taxonomy" id="2614577"/>
    <lineage>
        <taxon>Eukaryota</taxon>
        <taxon>Fungi</taxon>
        <taxon>Dikarya</taxon>
        <taxon>Ascomycota</taxon>
        <taxon>Pezizomycotina</taxon>
        <taxon>Sordariomycetes</taxon>
        <taxon>Hypocreomycetidae</taxon>
        <taxon>Hypocreales</taxon>
        <taxon>Bionectriaceae</taxon>
        <taxon>Emericellopsis</taxon>
    </lineage>
</organism>
<dbReference type="GO" id="GO:0006511">
    <property type="term" value="P:ubiquitin-dependent protein catabolic process"/>
    <property type="evidence" value="ECO:0007669"/>
    <property type="project" value="UniProtKB-UniRule"/>
</dbReference>